<dbReference type="PANTHER" id="PTHR30333">
    <property type="entry name" value="CYTOCHROME C-TYPE PROTEIN"/>
    <property type="match status" value="1"/>
</dbReference>
<feature type="binding site" description="axial binding residue" evidence="14">
    <location>
        <position position="77"/>
    </location>
    <ligand>
        <name>heme</name>
        <dbReference type="ChEBI" id="CHEBI:30413"/>
        <label>2</label>
    </ligand>
    <ligandPart>
        <name>Fe</name>
        <dbReference type="ChEBI" id="CHEBI:18248"/>
    </ligandPart>
</feature>
<evidence type="ECO:0000256" key="13">
    <source>
        <dbReference type="PIRSR" id="PIRSR000013-1"/>
    </source>
</evidence>
<dbReference type="GO" id="GO:0009061">
    <property type="term" value="P:anaerobic respiration"/>
    <property type="evidence" value="ECO:0007669"/>
    <property type="project" value="TreeGrafter"/>
</dbReference>
<evidence type="ECO:0000256" key="8">
    <source>
        <dbReference type="ARBA" id="ARBA00022982"/>
    </source>
</evidence>
<keyword evidence="6" id="KW-0812">Transmembrane</keyword>
<evidence type="ECO:0000256" key="15">
    <source>
        <dbReference type="SAM" id="MobiDB-lite"/>
    </source>
</evidence>
<keyword evidence="18" id="KW-1185">Reference proteome</keyword>
<comment type="cofactor">
    <cofactor evidence="13">
        <name>heme</name>
        <dbReference type="ChEBI" id="CHEBI:30413"/>
    </cofactor>
    <text evidence="13">Binds 4 heme groups per subunit.</text>
</comment>
<evidence type="ECO:0000256" key="7">
    <source>
        <dbReference type="ARBA" id="ARBA00022723"/>
    </source>
</evidence>
<evidence type="ECO:0000256" key="10">
    <source>
        <dbReference type="ARBA" id="ARBA00023004"/>
    </source>
</evidence>
<organism evidence="17 18">
    <name type="scientific">Allochromatium humboldtianum</name>
    <dbReference type="NCBI Taxonomy" id="504901"/>
    <lineage>
        <taxon>Bacteria</taxon>
        <taxon>Pseudomonadati</taxon>
        <taxon>Pseudomonadota</taxon>
        <taxon>Gammaproteobacteria</taxon>
        <taxon>Chromatiales</taxon>
        <taxon>Chromatiaceae</taxon>
        <taxon>Allochromatium</taxon>
    </lineage>
</organism>
<feature type="binding site" evidence="13">
    <location>
        <position position="95"/>
    </location>
    <ligand>
        <name>a menaquinol</name>
        <dbReference type="ChEBI" id="CHEBI:18151"/>
    </ligand>
</feature>
<keyword evidence="9" id="KW-1133">Transmembrane helix</keyword>
<keyword evidence="5 12" id="KW-0349">Heme</keyword>
<feature type="region of interest" description="Disordered" evidence="15">
    <location>
        <begin position="146"/>
        <end position="185"/>
    </location>
</feature>
<keyword evidence="10 12" id="KW-0408">Iron</keyword>
<reference evidence="17 18" key="1">
    <citation type="submission" date="2020-06" db="EMBL/GenBank/DDBJ databases">
        <title>Whole-genome sequence of Allochromatium humboldtianum DSM 21881, type strain.</title>
        <authorList>
            <person name="Kyndt J.A."/>
            <person name="Meyer T.E."/>
        </authorList>
    </citation>
    <scope>NUCLEOTIDE SEQUENCE [LARGE SCALE GENOMIC DNA]</scope>
    <source>
        <strain evidence="17 18">DSM 21881</strain>
    </source>
</reference>
<evidence type="ECO:0000256" key="6">
    <source>
        <dbReference type="ARBA" id="ARBA00022692"/>
    </source>
</evidence>
<dbReference type="GO" id="GO:0005886">
    <property type="term" value="C:plasma membrane"/>
    <property type="evidence" value="ECO:0007669"/>
    <property type="project" value="UniProtKB-SubCell"/>
</dbReference>
<dbReference type="PIRSF" id="PIRSF000013">
    <property type="entry name" value="4_hem_cytochrm_NapC"/>
    <property type="match status" value="1"/>
</dbReference>
<dbReference type="SUPFAM" id="SSF48695">
    <property type="entry name" value="Multiheme cytochromes"/>
    <property type="match status" value="1"/>
</dbReference>
<keyword evidence="4" id="KW-1003">Cell membrane</keyword>
<feature type="domain" description="NapC/NirT cytochrome c N-terminal" evidence="16">
    <location>
        <begin position="12"/>
        <end position="178"/>
    </location>
</feature>
<feature type="compositionally biased region" description="Basic and acidic residues" evidence="15">
    <location>
        <begin position="167"/>
        <end position="178"/>
    </location>
</feature>
<dbReference type="Gene3D" id="1.10.3820.10">
    <property type="entry name" value="Di-heme elbow motif domain"/>
    <property type="match status" value="1"/>
</dbReference>
<dbReference type="Proteomes" id="UP000592294">
    <property type="component" value="Unassembled WGS sequence"/>
</dbReference>
<keyword evidence="3 12" id="KW-0813">Transport</keyword>
<dbReference type="GO" id="GO:0046872">
    <property type="term" value="F:metal ion binding"/>
    <property type="evidence" value="ECO:0007669"/>
    <property type="project" value="UniProtKB-KW"/>
</dbReference>
<keyword evidence="8 12" id="KW-0249">Electron transport</keyword>
<comment type="subcellular location">
    <subcellularLocation>
        <location evidence="1">Cell membrane</location>
        <topology evidence="1">Single-pass membrane protein</topology>
    </subcellularLocation>
</comment>
<dbReference type="PANTHER" id="PTHR30333:SF3">
    <property type="entry name" value="CYTOCHROME C-TYPE PROTEIN TORY"/>
    <property type="match status" value="1"/>
</dbReference>
<feature type="binding site" description="axial binding residue" evidence="14">
    <location>
        <position position="169"/>
    </location>
    <ligand>
        <name>heme</name>
        <dbReference type="ChEBI" id="CHEBI:30413"/>
        <label>4</label>
    </ligand>
    <ligandPart>
        <name>Fe</name>
        <dbReference type="ChEBI" id="CHEBI:18248"/>
    </ligandPart>
</feature>
<dbReference type="InterPro" id="IPR038266">
    <property type="entry name" value="NapC/NirT_cytc_sf"/>
</dbReference>
<keyword evidence="7 12" id="KW-0479">Metal-binding</keyword>
<evidence type="ECO:0000256" key="9">
    <source>
        <dbReference type="ARBA" id="ARBA00022989"/>
    </source>
</evidence>
<feature type="binding site" description="axial binding residue" evidence="14">
    <location>
        <position position="50"/>
    </location>
    <ligand>
        <name>heme</name>
        <dbReference type="ChEBI" id="CHEBI:30413"/>
        <label>1</label>
    </ligand>
    <ligandPart>
        <name>Fe</name>
        <dbReference type="ChEBI" id="CHEBI:18248"/>
    </ligandPart>
</feature>
<evidence type="ECO:0000256" key="5">
    <source>
        <dbReference type="ARBA" id="ARBA00022617"/>
    </source>
</evidence>
<feature type="binding site" description="covalent" evidence="13">
    <location>
        <position position="133"/>
    </location>
    <ligand>
        <name>heme</name>
        <dbReference type="ChEBI" id="CHEBI:30413"/>
        <label>3</label>
    </ligand>
</feature>
<dbReference type="RefSeq" id="WP_176975841.1">
    <property type="nucleotide sequence ID" value="NZ_JABZEO010000004.1"/>
</dbReference>
<feature type="binding site" description="covalent" evidence="13">
    <location>
        <position position="165"/>
    </location>
    <ligand>
        <name>heme</name>
        <dbReference type="ChEBI" id="CHEBI:30413"/>
        <label>4</label>
    </ligand>
</feature>
<gene>
    <name evidence="17" type="ORF">HW932_07310</name>
</gene>
<dbReference type="InterPro" id="IPR024717">
    <property type="entry name" value="NapC/NirT/NrfH"/>
</dbReference>
<evidence type="ECO:0000256" key="14">
    <source>
        <dbReference type="PIRSR" id="PIRSR000013-2"/>
    </source>
</evidence>
<comment type="similarity">
    <text evidence="2">Belongs to the NapC/NirT/NrfH family.</text>
</comment>
<dbReference type="GO" id="GO:0019333">
    <property type="term" value="P:denitrification pathway"/>
    <property type="evidence" value="ECO:0007669"/>
    <property type="project" value="InterPro"/>
</dbReference>
<dbReference type="Pfam" id="PF03264">
    <property type="entry name" value="Cytochrom_NNT"/>
    <property type="match status" value="1"/>
</dbReference>
<feature type="binding site" description="covalent" evidence="13">
    <location>
        <position position="136"/>
    </location>
    <ligand>
        <name>heme</name>
        <dbReference type="ChEBI" id="CHEBI:30413"/>
        <label>4</label>
    </ligand>
</feature>
<accession>A0A850R6W5</accession>
<feature type="binding site" description="axial binding residue" evidence="14">
    <location>
        <position position="174"/>
    </location>
    <ligand>
        <name>heme</name>
        <dbReference type="ChEBI" id="CHEBI:30413"/>
        <label>2</label>
    </ligand>
    <ligandPart>
        <name>Fe</name>
        <dbReference type="ChEBI" id="CHEBI:18248"/>
    </ligandPart>
</feature>
<comment type="caution">
    <text evidence="17">The sequence shown here is derived from an EMBL/GenBank/DDBJ whole genome shotgun (WGS) entry which is preliminary data.</text>
</comment>
<evidence type="ECO:0000256" key="4">
    <source>
        <dbReference type="ARBA" id="ARBA00022475"/>
    </source>
</evidence>
<evidence type="ECO:0000313" key="17">
    <source>
        <dbReference type="EMBL" id="NVZ09068.1"/>
    </source>
</evidence>
<dbReference type="InterPro" id="IPR005126">
    <property type="entry name" value="NapC/NirT_cyt_c_N"/>
</dbReference>
<feature type="binding site" description="covalent" evidence="13">
    <location>
        <position position="73"/>
    </location>
    <ligand>
        <name>heme</name>
        <dbReference type="ChEBI" id="CHEBI:30413"/>
        <label>2</label>
    </ligand>
</feature>
<dbReference type="FunFam" id="1.10.3820.10:FF:000001">
    <property type="entry name" value="Cytochrome c-type protein"/>
    <property type="match status" value="1"/>
</dbReference>
<proteinExistence type="inferred from homology"/>
<dbReference type="InterPro" id="IPR036280">
    <property type="entry name" value="Multihaem_cyt_sf"/>
</dbReference>
<evidence type="ECO:0000313" key="18">
    <source>
        <dbReference type="Proteomes" id="UP000592294"/>
    </source>
</evidence>
<evidence type="ECO:0000259" key="16">
    <source>
        <dbReference type="Pfam" id="PF03264"/>
    </source>
</evidence>
<feature type="binding site" description="covalent" evidence="13">
    <location>
        <position position="76"/>
    </location>
    <ligand>
        <name>heme</name>
        <dbReference type="ChEBI" id="CHEBI:30413"/>
        <label>2</label>
    </ligand>
</feature>
<feature type="binding site" description="covalent" evidence="13">
    <location>
        <position position="47"/>
    </location>
    <ligand>
        <name>heme</name>
        <dbReference type="ChEBI" id="CHEBI:30413"/>
        <label>1</label>
    </ligand>
</feature>
<evidence type="ECO:0000256" key="12">
    <source>
        <dbReference type="PIRNR" id="PIRNR000013"/>
    </source>
</evidence>
<comment type="PTM">
    <text evidence="12">Binds 4 heme groups per subunit.</text>
</comment>
<dbReference type="EMBL" id="JABZEO010000004">
    <property type="protein sequence ID" value="NVZ09068.1"/>
    <property type="molecule type" value="Genomic_DNA"/>
</dbReference>
<dbReference type="GO" id="GO:0020037">
    <property type="term" value="F:heme binding"/>
    <property type="evidence" value="ECO:0007669"/>
    <property type="project" value="InterPro"/>
</dbReference>
<dbReference type="GO" id="GO:0009055">
    <property type="term" value="F:electron transfer activity"/>
    <property type="evidence" value="ECO:0007669"/>
    <property type="project" value="TreeGrafter"/>
</dbReference>
<evidence type="ECO:0000256" key="1">
    <source>
        <dbReference type="ARBA" id="ARBA00004162"/>
    </source>
</evidence>
<dbReference type="AlphaFoldDB" id="A0A850R6W5"/>
<keyword evidence="11" id="KW-0472">Membrane</keyword>
<name>A0A850R6W5_9GAMM</name>
<protein>
    <recommendedName>
        <fullName evidence="12">Cytochrome c-type protein</fullName>
    </recommendedName>
</protein>
<feature type="binding site" description="covalent" evidence="13">
    <location>
        <position position="168"/>
    </location>
    <ligand>
        <name>heme</name>
        <dbReference type="ChEBI" id="CHEBI:30413"/>
        <label>4</label>
    </ligand>
</feature>
<dbReference type="InterPro" id="IPR051174">
    <property type="entry name" value="Cytochrome_c-type_ET"/>
</dbReference>
<feature type="binding site" description="axial binding residue" evidence="14">
    <location>
        <position position="137"/>
    </location>
    <ligand>
        <name>heme</name>
        <dbReference type="ChEBI" id="CHEBI:30413"/>
        <label>3</label>
    </ligand>
    <ligandPart>
        <name>Fe</name>
        <dbReference type="ChEBI" id="CHEBI:18248"/>
    </ligandPart>
</feature>
<evidence type="ECO:0000256" key="2">
    <source>
        <dbReference type="ARBA" id="ARBA00007395"/>
    </source>
</evidence>
<evidence type="ECO:0000256" key="3">
    <source>
        <dbReference type="ARBA" id="ARBA00022448"/>
    </source>
</evidence>
<feature type="binding site" description="axial binding residue" evidence="14">
    <location>
        <position position="95"/>
    </location>
    <ligand>
        <name>heme</name>
        <dbReference type="ChEBI" id="CHEBI:30413"/>
        <label>1</label>
    </ligand>
    <ligandPart>
        <name>Fe</name>
        <dbReference type="ChEBI" id="CHEBI:18248"/>
    </ligandPart>
</feature>
<sequence length="185" mass="20785">MSKPEASSAKRFSLLALGLMFVGGIAFVWAVDFGIKTTNTLEFCTSCHTMQTNFEEYKESLHYKNTSGVQATCADCHVPKELGPKLVTKIVAAKDVYHEIMGTIDTPEKFEARRWYLANQVWKRMEASDSRECRSCHDYADMDLSEQSRSARSRHSSAQDKGQTCIECHKGVAHHEPTEPDDDAS</sequence>
<feature type="binding site" description="covalent" evidence="13">
    <location>
        <position position="44"/>
    </location>
    <ligand>
        <name>heme</name>
        <dbReference type="ChEBI" id="CHEBI:30413"/>
        <label>1</label>
    </ligand>
</feature>
<evidence type="ECO:0000256" key="11">
    <source>
        <dbReference type="ARBA" id="ARBA00023136"/>
    </source>
</evidence>